<evidence type="ECO:0000313" key="2">
    <source>
        <dbReference type="Proteomes" id="UP000095192"/>
    </source>
</evidence>
<accession>A0A1D3D8H4</accession>
<dbReference type="InParanoid" id="A0A1D3D8H4"/>
<dbReference type="Proteomes" id="UP000095192">
    <property type="component" value="Unassembled WGS sequence"/>
</dbReference>
<sequence length="201" mass="21959">MHDSIKVLGSPVQGVYSIAFTVSLRAGTYYNDDLQNRVTHRGIRLPPNASFLAHVATMIPWLLRVPSIKCGSGEASFPDPRNLEDPSIEKLLSTVAQIRAWPTPPASKRGPLDALGGPLSRLRFIQKRGSTKLPLISQDASPCQALLQWWHSLNTHADRACTSRAPPRIRFSKSSGADGTGADILGWLATKLIDCLDEILQ</sequence>
<keyword evidence="2" id="KW-1185">Reference proteome</keyword>
<dbReference type="AlphaFoldDB" id="A0A1D3D8H4"/>
<protein>
    <submittedName>
        <fullName evidence="1">Uncharacterized protein</fullName>
    </submittedName>
</protein>
<comment type="caution">
    <text evidence="1">The sequence shown here is derived from an EMBL/GenBank/DDBJ whole genome shotgun (WGS) entry which is preliminary data.</text>
</comment>
<reference evidence="1 2" key="1">
    <citation type="journal article" date="2016" name="BMC Genomics">
        <title>Comparative genomics reveals Cyclospora cayetanensis possesses coccidia-like metabolism and invasion components but unique surface antigens.</title>
        <authorList>
            <person name="Liu S."/>
            <person name="Wang L."/>
            <person name="Zheng H."/>
            <person name="Xu Z."/>
            <person name="Roellig D.M."/>
            <person name="Li N."/>
            <person name="Frace M.A."/>
            <person name="Tang K."/>
            <person name="Arrowood M.J."/>
            <person name="Moss D.M."/>
            <person name="Zhang L."/>
            <person name="Feng Y."/>
            <person name="Xiao L."/>
        </authorList>
    </citation>
    <scope>NUCLEOTIDE SEQUENCE [LARGE SCALE GENOMIC DNA]</scope>
    <source>
        <strain evidence="1 2">CHN_HEN01</strain>
    </source>
</reference>
<name>A0A1D3D8H4_9EIME</name>
<dbReference type="EMBL" id="JROU02000300">
    <property type="protein sequence ID" value="OEH79718.1"/>
    <property type="molecule type" value="Genomic_DNA"/>
</dbReference>
<organism evidence="1 2">
    <name type="scientific">Cyclospora cayetanensis</name>
    <dbReference type="NCBI Taxonomy" id="88456"/>
    <lineage>
        <taxon>Eukaryota</taxon>
        <taxon>Sar</taxon>
        <taxon>Alveolata</taxon>
        <taxon>Apicomplexa</taxon>
        <taxon>Conoidasida</taxon>
        <taxon>Coccidia</taxon>
        <taxon>Eucoccidiorida</taxon>
        <taxon>Eimeriorina</taxon>
        <taxon>Eimeriidae</taxon>
        <taxon>Cyclospora</taxon>
    </lineage>
</organism>
<evidence type="ECO:0000313" key="1">
    <source>
        <dbReference type="EMBL" id="OEH79718.1"/>
    </source>
</evidence>
<proteinExistence type="predicted"/>
<gene>
    <name evidence="1" type="ORF">cyc_01806</name>
</gene>
<dbReference type="VEuPathDB" id="ToxoDB:cyc_01806"/>